<reference evidence="1" key="1">
    <citation type="submission" date="2021-04" db="EMBL/GenBank/DDBJ databases">
        <title>Pseudonocardia sp. nov., isolated from sandy soil of mangrove forest.</title>
        <authorList>
            <person name="Zan Z."/>
            <person name="Huang R."/>
            <person name="Liu W."/>
        </authorList>
    </citation>
    <scope>NUCLEOTIDE SEQUENCE</scope>
    <source>
        <strain evidence="1">S2-4</strain>
    </source>
</reference>
<gene>
    <name evidence="1" type="ORF">KDL28_28685</name>
</gene>
<dbReference type="InterPro" id="IPR036287">
    <property type="entry name" value="Rv1873-like_sf"/>
</dbReference>
<dbReference type="Pfam" id="PF08837">
    <property type="entry name" value="DUF1810"/>
    <property type="match status" value="1"/>
</dbReference>
<sequence length="141" mass="15427">MPPSTDLHRFVEAQDSAGVYALALAELRRGRKHGHWMWFVFPQIAGLGHSPTAQHYAIADLDEARRYLADPVLGPRLRECARALAGLDTSDPVDVLGPVDALKLHSSMTLFTLADPDEPAFRAVLDQYYGGALDDGTTSRV</sequence>
<dbReference type="Gene3D" id="1.25.40.380">
    <property type="entry name" value="Protein of unknown function DUF1810"/>
    <property type="match status" value="1"/>
</dbReference>
<evidence type="ECO:0000313" key="2">
    <source>
        <dbReference type="Proteomes" id="UP001165283"/>
    </source>
</evidence>
<accession>A0ABT1A7R5</accession>
<dbReference type="EMBL" id="JAGSOV010000061">
    <property type="protein sequence ID" value="MCO1659053.1"/>
    <property type="molecule type" value="Genomic_DNA"/>
</dbReference>
<evidence type="ECO:0000313" key="1">
    <source>
        <dbReference type="EMBL" id="MCO1659053.1"/>
    </source>
</evidence>
<dbReference type="InterPro" id="IPR014937">
    <property type="entry name" value="DUF1810"/>
</dbReference>
<protein>
    <submittedName>
        <fullName evidence="1">DUF1810 domain-containing protein</fullName>
    </submittedName>
</protein>
<dbReference type="SUPFAM" id="SSF140736">
    <property type="entry name" value="Rv1873-like"/>
    <property type="match status" value="1"/>
</dbReference>
<comment type="caution">
    <text evidence="1">The sequence shown here is derived from an EMBL/GenBank/DDBJ whole genome shotgun (WGS) entry which is preliminary data.</text>
</comment>
<proteinExistence type="predicted"/>
<dbReference type="PIRSF" id="PIRSF008546">
    <property type="entry name" value="UCP008546"/>
    <property type="match status" value="1"/>
</dbReference>
<dbReference type="Proteomes" id="UP001165283">
    <property type="component" value="Unassembled WGS sequence"/>
</dbReference>
<keyword evidence="2" id="KW-1185">Reference proteome</keyword>
<organism evidence="1 2">
    <name type="scientific">Pseudonocardia humida</name>
    <dbReference type="NCBI Taxonomy" id="2800819"/>
    <lineage>
        <taxon>Bacteria</taxon>
        <taxon>Bacillati</taxon>
        <taxon>Actinomycetota</taxon>
        <taxon>Actinomycetes</taxon>
        <taxon>Pseudonocardiales</taxon>
        <taxon>Pseudonocardiaceae</taxon>
        <taxon>Pseudonocardia</taxon>
    </lineage>
</organism>
<name>A0ABT1A7R5_9PSEU</name>
<dbReference type="RefSeq" id="WP_252443644.1">
    <property type="nucleotide sequence ID" value="NZ_JAGSOV010000061.1"/>
</dbReference>